<accession>A0A4E0QT75</accession>
<evidence type="ECO:0000313" key="1">
    <source>
        <dbReference type="EMBL" id="TGO02445.1"/>
    </source>
</evidence>
<organism evidence="1 2">
    <name type="scientific">Candidatus Thiomargarita nelsonii</name>
    <dbReference type="NCBI Taxonomy" id="1003181"/>
    <lineage>
        <taxon>Bacteria</taxon>
        <taxon>Pseudomonadati</taxon>
        <taxon>Pseudomonadota</taxon>
        <taxon>Gammaproteobacteria</taxon>
        <taxon>Thiotrichales</taxon>
        <taxon>Thiotrichaceae</taxon>
        <taxon>Thiomargarita</taxon>
    </lineage>
</organism>
<sequence>MKKRIWLLNIIYLLLAPVMAQEPIKLVIKDFQISEPLAQILSIRVLSQQFKEIAKTHSQKYQIVPSKTEIQEMMKSGVPETILRGFVPDGILTPHITLHQQQLMLSAKLLDLRTFQESEYQLAVADCIVTKESLCLLWQQFDHNRDKCSNYRTTRNIGRTQMEYASKLGVHCKGNRRWDCDGRKGDTQCQGTLKGTSQVCFAPSTIKNNVPFESGSCSFAVFLRHPDFQVYILDKFVETSITEARRVPTCLKISKSVDNLSEISTRVQCKQ</sequence>
<comment type="caution">
    <text evidence="1">The sequence shown here is derived from an EMBL/GenBank/DDBJ whole genome shotgun (WGS) entry which is preliminary data.</text>
</comment>
<protein>
    <submittedName>
        <fullName evidence="1">Uncharacterized protein</fullName>
    </submittedName>
</protein>
<evidence type="ECO:0000313" key="2">
    <source>
        <dbReference type="Proteomes" id="UP000030428"/>
    </source>
</evidence>
<dbReference type="Proteomes" id="UP000030428">
    <property type="component" value="Unassembled WGS sequence"/>
</dbReference>
<gene>
    <name evidence="1" type="ORF">PN36_25015</name>
</gene>
<reference evidence="1 2" key="1">
    <citation type="journal article" date="2016" name="Front. Microbiol.">
        <title>Single-Cell (Meta-)Genomics of a Dimorphic Candidatus Thiomargarita nelsonii Reveals Genomic Plasticity.</title>
        <authorList>
            <person name="Flood B.E."/>
            <person name="Fliss P."/>
            <person name="Jones D.S."/>
            <person name="Dick G.J."/>
            <person name="Jain S."/>
            <person name="Kaster A.K."/>
            <person name="Winkel M."/>
            <person name="Mussmann M."/>
            <person name="Bailey J."/>
        </authorList>
    </citation>
    <scope>NUCLEOTIDE SEQUENCE [LARGE SCALE GENOMIC DNA]</scope>
    <source>
        <strain evidence="1">Hydrate Ridge</strain>
    </source>
</reference>
<dbReference type="EMBL" id="JSZA02000134">
    <property type="protein sequence ID" value="TGO02445.1"/>
    <property type="molecule type" value="Genomic_DNA"/>
</dbReference>
<keyword evidence="2" id="KW-1185">Reference proteome</keyword>
<dbReference type="AlphaFoldDB" id="A0A4E0QT75"/>
<name>A0A4E0QT75_9GAMM</name>
<proteinExistence type="predicted"/>